<gene>
    <name evidence="1" type="ORF">SAMN04490247_1214</name>
</gene>
<dbReference type="OrthoDB" id="2968940at2"/>
<organism evidence="1 2">
    <name type="scientific">Salimicrobium halophilum</name>
    <dbReference type="NCBI Taxonomy" id="86666"/>
    <lineage>
        <taxon>Bacteria</taxon>
        <taxon>Bacillati</taxon>
        <taxon>Bacillota</taxon>
        <taxon>Bacilli</taxon>
        <taxon>Bacillales</taxon>
        <taxon>Bacillaceae</taxon>
        <taxon>Salimicrobium</taxon>
    </lineage>
</organism>
<protein>
    <submittedName>
        <fullName evidence="1">Uncharacterized protein</fullName>
    </submittedName>
</protein>
<evidence type="ECO:0000313" key="2">
    <source>
        <dbReference type="Proteomes" id="UP000199225"/>
    </source>
</evidence>
<name>A0A1G8S264_9BACI</name>
<accession>A0A1G8S264</accession>
<reference evidence="2" key="1">
    <citation type="submission" date="2016-10" db="EMBL/GenBank/DDBJ databases">
        <authorList>
            <person name="Varghese N."/>
            <person name="Submissions S."/>
        </authorList>
    </citation>
    <scope>NUCLEOTIDE SEQUENCE [LARGE SCALE GENOMIC DNA]</scope>
    <source>
        <strain evidence="2">DSM 4771</strain>
    </source>
</reference>
<proteinExistence type="predicted"/>
<dbReference type="EMBL" id="FNEV01000003">
    <property type="protein sequence ID" value="SDJ23327.1"/>
    <property type="molecule type" value="Genomic_DNA"/>
</dbReference>
<dbReference type="RefSeq" id="WP_093192977.1">
    <property type="nucleotide sequence ID" value="NZ_FNEV01000003.1"/>
</dbReference>
<sequence>MSKGAKQYNYDTEKVKNLIKNTNLTYRDISKQTGCPYASVVYHGRRIRGRTNGKNTKGPVNQPAPVLVKRQEEENLSFSITKEKVSVHQYDKEMEQLIHAAKQMGATTIDITVKK</sequence>
<dbReference type="Proteomes" id="UP000199225">
    <property type="component" value="Unassembled WGS sequence"/>
</dbReference>
<dbReference type="AlphaFoldDB" id="A0A1G8S264"/>
<keyword evidence="2" id="KW-1185">Reference proteome</keyword>
<evidence type="ECO:0000313" key="1">
    <source>
        <dbReference type="EMBL" id="SDJ23327.1"/>
    </source>
</evidence>
<dbReference type="STRING" id="86666.SAMN04490247_1214"/>